<dbReference type="EMBL" id="SKBM01000011">
    <property type="protein sequence ID" value="TCZ61188.1"/>
    <property type="molecule type" value="Genomic_DNA"/>
</dbReference>
<dbReference type="Gene3D" id="3.30.450.40">
    <property type="match status" value="1"/>
</dbReference>
<dbReference type="InterPro" id="IPR003018">
    <property type="entry name" value="GAF"/>
</dbReference>
<dbReference type="Pfam" id="PF01590">
    <property type="entry name" value="GAF"/>
    <property type="match status" value="1"/>
</dbReference>
<dbReference type="Pfam" id="PF00512">
    <property type="entry name" value="HisKA"/>
    <property type="match status" value="1"/>
</dbReference>
<accession>A0A4R4DJ99</accession>
<evidence type="ECO:0000313" key="9">
    <source>
        <dbReference type="EMBL" id="TCZ61188.1"/>
    </source>
</evidence>
<comment type="catalytic activity">
    <reaction evidence="1">
        <text>ATP + protein L-histidine = ADP + protein N-phospho-L-histidine.</text>
        <dbReference type="EC" id="2.7.13.3"/>
    </reaction>
</comment>
<dbReference type="Proteomes" id="UP000295023">
    <property type="component" value="Unassembled WGS sequence"/>
</dbReference>
<keyword evidence="4" id="KW-0808">Transferase</keyword>
<dbReference type="SUPFAM" id="SSF55874">
    <property type="entry name" value="ATPase domain of HSP90 chaperone/DNA topoisomerase II/histidine kinase"/>
    <property type="match status" value="1"/>
</dbReference>
<feature type="domain" description="Histidine kinase" evidence="7">
    <location>
        <begin position="477"/>
        <end position="698"/>
    </location>
</feature>
<dbReference type="InterPro" id="IPR003661">
    <property type="entry name" value="HisK_dim/P_dom"/>
</dbReference>
<evidence type="ECO:0000256" key="1">
    <source>
        <dbReference type="ARBA" id="ARBA00000085"/>
    </source>
</evidence>
<dbReference type="Pfam" id="PF00072">
    <property type="entry name" value="Response_reg"/>
    <property type="match status" value="1"/>
</dbReference>
<name>A0A4R4DJ99_9PROT</name>
<evidence type="ECO:0000256" key="4">
    <source>
        <dbReference type="ARBA" id="ARBA00022679"/>
    </source>
</evidence>
<dbReference type="SUPFAM" id="SSF52172">
    <property type="entry name" value="CheY-like"/>
    <property type="match status" value="1"/>
</dbReference>
<dbReference type="InterPro" id="IPR005467">
    <property type="entry name" value="His_kinase_dom"/>
</dbReference>
<feature type="modified residue" description="4-aspartylphosphate" evidence="6">
    <location>
        <position position="770"/>
    </location>
</feature>
<dbReference type="OrthoDB" id="9796100at2"/>
<dbReference type="PANTHER" id="PTHR43065">
    <property type="entry name" value="SENSOR HISTIDINE KINASE"/>
    <property type="match status" value="1"/>
</dbReference>
<gene>
    <name evidence="9" type="ORF">EXY23_13270</name>
</gene>
<keyword evidence="5 9" id="KW-0418">Kinase</keyword>
<evidence type="ECO:0000259" key="8">
    <source>
        <dbReference type="PROSITE" id="PS50110"/>
    </source>
</evidence>
<dbReference type="InterPro" id="IPR029016">
    <property type="entry name" value="GAF-like_dom_sf"/>
</dbReference>
<dbReference type="SUPFAM" id="SSF55785">
    <property type="entry name" value="PYP-like sensor domain (PAS domain)"/>
    <property type="match status" value="2"/>
</dbReference>
<dbReference type="InterPro" id="IPR013656">
    <property type="entry name" value="PAS_4"/>
</dbReference>
<comment type="caution">
    <text evidence="9">The sequence shown here is derived from an EMBL/GenBank/DDBJ whole genome shotgun (WGS) entry which is preliminary data.</text>
</comment>
<dbReference type="InterPro" id="IPR001789">
    <property type="entry name" value="Sig_transdc_resp-reg_receiver"/>
</dbReference>
<dbReference type="SMART" id="SM00065">
    <property type="entry name" value="GAF"/>
    <property type="match status" value="1"/>
</dbReference>
<organism evidence="9 10">
    <name type="scientific">Roseicella aquatilis</name>
    <dbReference type="NCBI Taxonomy" id="2527868"/>
    <lineage>
        <taxon>Bacteria</taxon>
        <taxon>Pseudomonadati</taxon>
        <taxon>Pseudomonadota</taxon>
        <taxon>Alphaproteobacteria</taxon>
        <taxon>Acetobacterales</taxon>
        <taxon>Roseomonadaceae</taxon>
        <taxon>Roseicella</taxon>
    </lineage>
</organism>
<dbReference type="GO" id="GO:0000155">
    <property type="term" value="F:phosphorelay sensor kinase activity"/>
    <property type="evidence" value="ECO:0007669"/>
    <property type="project" value="InterPro"/>
</dbReference>
<dbReference type="Pfam" id="PF08448">
    <property type="entry name" value="PAS_4"/>
    <property type="match status" value="1"/>
</dbReference>
<dbReference type="PRINTS" id="PR00344">
    <property type="entry name" value="BCTRLSENSOR"/>
</dbReference>
<dbReference type="Gene3D" id="3.30.450.20">
    <property type="entry name" value="PAS domain"/>
    <property type="match status" value="2"/>
</dbReference>
<dbReference type="InterPro" id="IPR003594">
    <property type="entry name" value="HATPase_dom"/>
</dbReference>
<dbReference type="Gene3D" id="1.10.287.130">
    <property type="match status" value="1"/>
</dbReference>
<protein>
    <recommendedName>
        <fullName evidence="2">histidine kinase</fullName>
        <ecNumber evidence="2">2.7.13.3</ecNumber>
    </recommendedName>
</protein>
<dbReference type="PROSITE" id="PS50109">
    <property type="entry name" value="HIS_KIN"/>
    <property type="match status" value="1"/>
</dbReference>
<dbReference type="CDD" id="cd00082">
    <property type="entry name" value="HisKA"/>
    <property type="match status" value="1"/>
</dbReference>
<dbReference type="InterPro" id="IPR004358">
    <property type="entry name" value="Sig_transdc_His_kin-like_C"/>
</dbReference>
<dbReference type="PROSITE" id="PS50110">
    <property type="entry name" value="RESPONSE_REGULATORY"/>
    <property type="match status" value="1"/>
</dbReference>
<dbReference type="InterPro" id="IPR035965">
    <property type="entry name" value="PAS-like_dom_sf"/>
</dbReference>
<feature type="domain" description="Response regulatory" evidence="8">
    <location>
        <begin position="719"/>
        <end position="832"/>
    </location>
</feature>
<evidence type="ECO:0000256" key="3">
    <source>
        <dbReference type="ARBA" id="ARBA00022553"/>
    </source>
</evidence>
<dbReference type="SUPFAM" id="SSF55781">
    <property type="entry name" value="GAF domain-like"/>
    <property type="match status" value="1"/>
</dbReference>
<evidence type="ECO:0000256" key="5">
    <source>
        <dbReference type="ARBA" id="ARBA00022777"/>
    </source>
</evidence>
<dbReference type="SMART" id="SM00388">
    <property type="entry name" value="HisKA"/>
    <property type="match status" value="1"/>
</dbReference>
<dbReference type="EC" id="2.7.13.3" evidence="2"/>
<dbReference type="Gene3D" id="3.30.565.10">
    <property type="entry name" value="Histidine kinase-like ATPase, C-terminal domain"/>
    <property type="match status" value="1"/>
</dbReference>
<dbReference type="Pfam" id="PF02518">
    <property type="entry name" value="HATPase_c"/>
    <property type="match status" value="1"/>
</dbReference>
<dbReference type="AlphaFoldDB" id="A0A4R4DJ99"/>
<keyword evidence="3 6" id="KW-0597">Phosphoprotein</keyword>
<proteinExistence type="predicted"/>
<evidence type="ECO:0000259" key="7">
    <source>
        <dbReference type="PROSITE" id="PS50109"/>
    </source>
</evidence>
<dbReference type="SMART" id="SM00387">
    <property type="entry name" value="HATPase_c"/>
    <property type="match status" value="1"/>
</dbReference>
<dbReference type="Gene3D" id="3.40.50.2300">
    <property type="match status" value="1"/>
</dbReference>
<dbReference type="InterPro" id="IPR011006">
    <property type="entry name" value="CheY-like_superfamily"/>
</dbReference>
<evidence type="ECO:0000256" key="6">
    <source>
        <dbReference type="PROSITE-ProRule" id="PRU00169"/>
    </source>
</evidence>
<keyword evidence="10" id="KW-1185">Reference proteome</keyword>
<dbReference type="SUPFAM" id="SSF47384">
    <property type="entry name" value="Homodimeric domain of signal transducing histidine kinase"/>
    <property type="match status" value="1"/>
</dbReference>
<evidence type="ECO:0000313" key="10">
    <source>
        <dbReference type="Proteomes" id="UP000295023"/>
    </source>
</evidence>
<evidence type="ECO:0000256" key="2">
    <source>
        <dbReference type="ARBA" id="ARBA00012438"/>
    </source>
</evidence>
<sequence>MRAHTWSATPLGPPTGWPQPLKTLVGVMLAAKQPMLVAWGRERTLLYNDPYAEILAVKHPAALGRDFLDVWSEARADLVPIVAEAYAGRPVHMDDIRLVLERRGYPEETHFAFSYTPVHGEDGAVAGLFCPCIEITQQVLARQQQAFRLALEERLRDLADPRRIVDAASEALGRHLGIGQVAYGEIDAAGEHATIARDWNDGTIPSNVGRHGLDAFGPAFVAELRAGRTVAVPDVRRDPRTSTPEALDSFARVSIAAFLNVPLVKNGRLVAVLALHNAVPRPWEAREVALAEEVAERTWAAAERAAAEARLRDSEAFWRTFFQNMHEGFASCEIVYDQAGVAQDFRYLELNEAALRLIGVPREAILGQLASRAIPGIERWWTDTYARVVETGEPTHFEHRIDSIGQWFEVYAYRTGPGRFGALFLNVTERRRTDAALRELNETLEQRVAERTAELVQAQEALRQSQKMEAIGQLTGGVAHDFNNLLTVIRSSASLLGRPDLPEEKRRRYVDAIAQTADRAAQLTAQLLAFARRQALRSEVFDAAGRVNAVADMLRTVLGARVELAIEAVGDALFVEADAGQFETALVNMAVNARDAMDGEGWLTITIRRADALPSVRGHRGTTGAFVAISVADTGAGIAPEEIDRIFEPFYTTKPVGKGTGLGLSQVYGFAKQTGGEIEVASEPGRGATFTLYLPRAEPPRQDGTPAGAAREQAAGRGRVLVVEDNAQVGEFAAQLLEDLGYEGRLAPNAAEALRLLEADAGAFDIVFSDVVMPGMDGVELGRRLRKRWPGLPVVLTSGYSHVLAEDARHGFPLLHKPYSVEDLSRILTEAIGR</sequence>
<dbReference type="InterPro" id="IPR036097">
    <property type="entry name" value="HisK_dim/P_sf"/>
</dbReference>
<dbReference type="PANTHER" id="PTHR43065:SF49">
    <property type="entry name" value="HISTIDINE KINASE"/>
    <property type="match status" value="1"/>
</dbReference>
<dbReference type="InterPro" id="IPR036890">
    <property type="entry name" value="HATPase_C_sf"/>
</dbReference>
<dbReference type="SMART" id="SM00448">
    <property type="entry name" value="REC"/>
    <property type="match status" value="1"/>
</dbReference>
<reference evidence="9 10" key="1">
    <citation type="submission" date="2019-03" db="EMBL/GenBank/DDBJ databases">
        <title>Paracraurococcus aquatilis NE82 genome sequence.</title>
        <authorList>
            <person name="Zhao Y."/>
            <person name="Du Z."/>
        </authorList>
    </citation>
    <scope>NUCLEOTIDE SEQUENCE [LARGE SCALE GENOMIC DNA]</scope>
    <source>
        <strain evidence="9 10">NE82</strain>
    </source>
</reference>